<organism evidence="1 2">
    <name type="scientific">Methanococcoides seepicolus</name>
    <dbReference type="NCBI Taxonomy" id="2828780"/>
    <lineage>
        <taxon>Archaea</taxon>
        <taxon>Methanobacteriati</taxon>
        <taxon>Methanobacteriota</taxon>
        <taxon>Stenosarchaea group</taxon>
        <taxon>Methanomicrobia</taxon>
        <taxon>Methanosarcinales</taxon>
        <taxon>Methanosarcinaceae</taxon>
        <taxon>Methanococcoides</taxon>
    </lineage>
</organism>
<protein>
    <submittedName>
        <fullName evidence="1">Uncharacterized protein</fullName>
    </submittedName>
</protein>
<reference evidence="1" key="2">
    <citation type="submission" date="2021-04" db="EMBL/GenBank/DDBJ databases">
        <authorList>
            <person name="Dong X."/>
        </authorList>
    </citation>
    <scope>NUCLEOTIDE SEQUENCE</scope>
    <source>
        <strain evidence="1">LLY</strain>
    </source>
</reference>
<accession>A0A9E4ZI02</accession>
<gene>
    <name evidence="1" type="ORF">KDK67_09490</name>
</gene>
<dbReference type="AlphaFoldDB" id="A0A9E4ZI02"/>
<dbReference type="Pfam" id="PF05159">
    <property type="entry name" value="Capsule_synth"/>
    <property type="match status" value="1"/>
</dbReference>
<sequence length="496" mass="58473">MYKNPYFKRKKPPEDDVKFYNYSIGFLESSSFAIYESLITKRKSSFMYCLFKLLLNYCESMFLKLHMDKKNRKDVLFFPFSGNHYAEFKPLFKNINDIKYGLVLNKTKSENFIYKIIFKKRLSLYKYKDELQKNKQVMSLYSYTSFKIICRSFFIFISTYLKLFSQKQKIYNYLKYNLDNSSYDNKKIKSIINYIVCEFSYNLALVPFIEKCMEDNDSKVIVVSNEFNYYGRLLIEVAKGKNIKTVNIPHSMITSVPCYWISNSDKLVLQGNHDRNYLLDKGYIRSEQLVVTGRSTIDEKLLKTYSKDEIKKHFSIPSHKKVICLATQPFNDHVRKDFVLDVFSALEENANETFIIIKLHPNEDIDYYNSLLKEDKLEKLNYLIIRDYDLYAILSISDILITISSNVAAEALFKKVPAISYNKCNFSGQTYVTNGYVKESKNTISLKNDINQLLYNSVERTKNLKLAEEYTQHMNYKLDGKASERIISVIKSLMYK</sequence>
<dbReference type="Proteomes" id="UP001056766">
    <property type="component" value="Unassembled WGS sequence"/>
</dbReference>
<dbReference type="Gene3D" id="3.40.50.2000">
    <property type="entry name" value="Glycogen Phosphorylase B"/>
    <property type="match status" value="2"/>
</dbReference>
<dbReference type="GO" id="GO:0015774">
    <property type="term" value="P:polysaccharide transport"/>
    <property type="evidence" value="ECO:0007669"/>
    <property type="project" value="InterPro"/>
</dbReference>
<dbReference type="InterPro" id="IPR007833">
    <property type="entry name" value="Capsule_polysaccharide_synth"/>
</dbReference>
<proteinExistence type="predicted"/>
<dbReference type="SUPFAM" id="SSF53756">
    <property type="entry name" value="UDP-Glycosyltransferase/glycogen phosphorylase"/>
    <property type="match status" value="1"/>
</dbReference>
<keyword evidence="2" id="KW-1185">Reference proteome</keyword>
<dbReference type="EMBL" id="JAGSOI010000039">
    <property type="protein sequence ID" value="MCM1987214.1"/>
    <property type="molecule type" value="Genomic_DNA"/>
</dbReference>
<evidence type="ECO:0000313" key="2">
    <source>
        <dbReference type="Proteomes" id="UP001056766"/>
    </source>
</evidence>
<dbReference type="GO" id="GO:0000271">
    <property type="term" value="P:polysaccharide biosynthetic process"/>
    <property type="evidence" value="ECO:0007669"/>
    <property type="project" value="InterPro"/>
</dbReference>
<comment type="caution">
    <text evidence="1">The sequence shown here is derived from an EMBL/GenBank/DDBJ whole genome shotgun (WGS) entry which is preliminary data.</text>
</comment>
<name>A0A9E4ZI02_9EURY</name>
<reference evidence="1" key="1">
    <citation type="journal article" date="2021" name="mSystems">
        <title>Bacteria and Archaea Synergistically Convert Glycine Betaine to Biogenic Methane in the Formosa Cold Seep of the South China Sea.</title>
        <authorList>
            <person name="Li L."/>
            <person name="Zhang W."/>
            <person name="Zhang S."/>
            <person name="Song L."/>
            <person name="Sun Q."/>
            <person name="Zhang H."/>
            <person name="Xiang H."/>
            <person name="Dong X."/>
        </authorList>
    </citation>
    <scope>NUCLEOTIDE SEQUENCE</scope>
    <source>
        <strain evidence="1">LLY</strain>
    </source>
</reference>
<dbReference type="RefSeq" id="WP_250868556.1">
    <property type="nucleotide sequence ID" value="NZ_JAGSOI010000039.1"/>
</dbReference>
<evidence type="ECO:0000313" key="1">
    <source>
        <dbReference type="EMBL" id="MCM1987214.1"/>
    </source>
</evidence>